<dbReference type="EMBL" id="CAJVPI010000689">
    <property type="protein sequence ID" value="CAG8562974.1"/>
    <property type="molecule type" value="Genomic_DNA"/>
</dbReference>
<dbReference type="AlphaFoldDB" id="A0A9N9BE18"/>
<organism evidence="3 4">
    <name type="scientific">Paraglomus brasilianum</name>
    <dbReference type="NCBI Taxonomy" id="144538"/>
    <lineage>
        <taxon>Eukaryota</taxon>
        <taxon>Fungi</taxon>
        <taxon>Fungi incertae sedis</taxon>
        <taxon>Mucoromycota</taxon>
        <taxon>Glomeromycotina</taxon>
        <taxon>Glomeromycetes</taxon>
        <taxon>Paraglomerales</taxon>
        <taxon>Paraglomeraceae</taxon>
        <taxon>Paraglomus</taxon>
    </lineage>
</organism>
<evidence type="ECO:0000259" key="2">
    <source>
        <dbReference type="Pfam" id="PF16213"/>
    </source>
</evidence>
<dbReference type="InterPro" id="IPR016024">
    <property type="entry name" value="ARM-type_fold"/>
</dbReference>
<evidence type="ECO:0000313" key="4">
    <source>
        <dbReference type="Proteomes" id="UP000789739"/>
    </source>
</evidence>
<dbReference type="Proteomes" id="UP000789739">
    <property type="component" value="Unassembled WGS sequence"/>
</dbReference>
<feature type="non-terminal residue" evidence="3">
    <location>
        <position position="1"/>
    </location>
</feature>
<reference evidence="3" key="1">
    <citation type="submission" date="2021-06" db="EMBL/GenBank/DDBJ databases">
        <authorList>
            <person name="Kallberg Y."/>
            <person name="Tangrot J."/>
            <person name="Rosling A."/>
        </authorList>
    </citation>
    <scope>NUCLEOTIDE SEQUENCE</scope>
    <source>
        <strain evidence="3">BR232B</strain>
    </source>
</reference>
<dbReference type="Pfam" id="PF16213">
    <property type="entry name" value="DCB"/>
    <property type="match status" value="1"/>
</dbReference>
<feature type="domain" description="Mon2/Sec7/BIG1-like dimerisation and cyclophilin-binding" evidence="2">
    <location>
        <begin position="3"/>
        <end position="176"/>
    </location>
</feature>
<protein>
    <submittedName>
        <fullName evidence="3">3201_t:CDS:1</fullName>
    </submittedName>
</protein>
<accession>A0A9N9BE18</accession>
<proteinExistence type="predicted"/>
<dbReference type="InterPro" id="IPR032629">
    <property type="entry name" value="DCB_dom"/>
</dbReference>
<dbReference type="Pfam" id="PF16206">
    <property type="entry name" value="Mon2_C"/>
    <property type="match status" value="1"/>
</dbReference>
<evidence type="ECO:0000313" key="3">
    <source>
        <dbReference type="EMBL" id="CAG8562974.1"/>
    </source>
</evidence>
<dbReference type="SUPFAM" id="SSF48371">
    <property type="entry name" value="ARM repeat"/>
    <property type="match status" value="1"/>
</dbReference>
<gene>
    <name evidence="3" type="ORF">PBRASI_LOCUS5689</name>
</gene>
<evidence type="ECO:0000259" key="1">
    <source>
        <dbReference type="Pfam" id="PF16206"/>
    </source>
</evidence>
<dbReference type="OrthoDB" id="294853at2759"/>
<dbReference type="InterPro" id="IPR032817">
    <property type="entry name" value="Mon2_C"/>
</dbReference>
<name>A0A9N9BE18_9GLOM</name>
<feature type="domain" description="Mon2 C-terminal" evidence="1">
    <location>
        <begin position="252"/>
        <end position="490"/>
    </location>
</feature>
<sequence length="681" mass="76611">MSGLSTSLNTELLSLSSEARRKHPEIKEAAERSIFILRTIKERPGFDISEELSRNSDFLRPFVLACETKHIKLVTISIGSLQKLISRHAIPETSIKMILKTLNDIMSQGVDIQLKILQTLPSLLSNYDSLHGDLLAEALLLCFRLQDSKIVVVNNTAAATLRQLVINIFEKVELEDERNQKDDSQQSAIENDLNILLIQVKKLFENSKFLDDSALQAFSKFELEKVKRVLRVIRGVLTYANSPSYRPDRDYLTPLQESVLDICIKMDMTVPGTPAAVIGELADYMTLAFINRAHAFDNGDSGKSNKGSPITAKGETTIRPYDTVTYITFSKTVMTKATDIFHKFVHNKEIYTEDVFAKLITAYGIPMALKYDCPPPGKHTQDVELWKLATKSFLSVVKAGLNVLEEFGKKIPDECFVNIWKQLVDVLDKALLSKSTPPQTMIIEQHDTDEAFDMKFLLSLQSDVFIHMGSQRVPLELVEKLISTIRKGSQLYSTNVSRQAALAGSLNKPLPNPNAPLAHFRRSSLKVEGTTAKIYPSPRERFAYTCLQCLFDLCSDEDNDQPLVRHRIAKVAAPVLLERCESVINNYMADQPLLGKLPLPSISVRVRNDEILLILQQLVKLRFRKNILQVEQEDSSKSTVKKQILSGPYAHLFYLYPILCEAITVADENIAGLLKDCLKKA</sequence>
<keyword evidence="4" id="KW-1185">Reference proteome</keyword>
<comment type="caution">
    <text evidence="3">The sequence shown here is derived from an EMBL/GenBank/DDBJ whole genome shotgun (WGS) entry which is preliminary data.</text>
</comment>